<reference evidence="1 2" key="1">
    <citation type="submission" date="2012-10" db="EMBL/GenBank/DDBJ databases">
        <title>Genome sequence of Vibrio Cholerae HENC-02.</title>
        <authorList>
            <person name="Eppinger M."/>
            <person name="Hasan N.A."/>
            <person name="Sengamalay N."/>
            <person name="Hine E."/>
            <person name="Su Q."/>
            <person name="Daugherty S.C."/>
            <person name="Young S."/>
            <person name="Sadzewicz L."/>
            <person name="Tallon L."/>
            <person name="Cebula T.A."/>
            <person name="Ravel J."/>
            <person name="Colwell R.R."/>
        </authorList>
    </citation>
    <scope>NUCLEOTIDE SEQUENCE [LARGE SCALE GENOMIC DNA]</scope>
    <source>
        <strain evidence="1 2">HENC-02</strain>
    </source>
</reference>
<dbReference type="EMBL" id="AJSR01002818">
    <property type="protein sequence ID" value="EKM26370.1"/>
    <property type="molecule type" value="Genomic_DNA"/>
</dbReference>
<protein>
    <submittedName>
        <fullName evidence="1">Uncharacterized protein</fullName>
    </submittedName>
</protein>
<name>A0A454CN23_VIBHA</name>
<feature type="non-terminal residue" evidence="1">
    <location>
        <position position="1"/>
    </location>
</feature>
<dbReference type="Proteomes" id="UP000008367">
    <property type="component" value="Unassembled WGS sequence"/>
</dbReference>
<organism evidence="1 2">
    <name type="scientific">Vibrio harveyi</name>
    <name type="common">Beneckea harveyi</name>
    <dbReference type="NCBI Taxonomy" id="669"/>
    <lineage>
        <taxon>Bacteria</taxon>
        <taxon>Pseudomonadati</taxon>
        <taxon>Pseudomonadota</taxon>
        <taxon>Gammaproteobacteria</taxon>
        <taxon>Vibrionales</taxon>
        <taxon>Vibrionaceae</taxon>
        <taxon>Vibrio</taxon>
    </lineage>
</organism>
<accession>A0A454CN23</accession>
<evidence type="ECO:0000313" key="2">
    <source>
        <dbReference type="Proteomes" id="UP000008367"/>
    </source>
</evidence>
<sequence length="29" mass="3426">NYEINMLACNSSYKLRQVLALLIIWTELL</sequence>
<proteinExistence type="predicted"/>
<comment type="caution">
    <text evidence="1">The sequence shown here is derived from an EMBL/GenBank/DDBJ whole genome shotgun (WGS) entry which is preliminary data.</text>
</comment>
<evidence type="ECO:0000313" key="1">
    <source>
        <dbReference type="EMBL" id="EKM26370.1"/>
    </source>
</evidence>
<gene>
    <name evidence="1" type="ORF">VCHENC02_0242B</name>
</gene>
<dbReference type="AlphaFoldDB" id="A0A454CN23"/>